<dbReference type="SUPFAM" id="SSF54593">
    <property type="entry name" value="Glyoxalase/Bleomycin resistance protein/Dihydroxybiphenyl dioxygenase"/>
    <property type="match status" value="2"/>
</dbReference>
<dbReference type="Proteomes" id="UP000320184">
    <property type="component" value="Unassembled WGS sequence"/>
</dbReference>
<evidence type="ECO:0000259" key="1">
    <source>
        <dbReference type="PROSITE" id="PS51819"/>
    </source>
</evidence>
<comment type="caution">
    <text evidence="2">The sequence shown here is derived from an EMBL/GenBank/DDBJ whole genome shotgun (WGS) entry which is preliminary data.</text>
</comment>
<dbReference type="InterPro" id="IPR029068">
    <property type="entry name" value="Glyas_Bleomycin-R_OHBP_Dase"/>
</dbReference>
<dbReference type="CDD" id="cd07247">
    <property type="entry name" value="SgaA_N_like"/>
    <property type="match status" value="2"/>
</dbReference>
<dbReference type="Gene3D" id="3.10.180.10">
    <property type="entry name" value="2,3-Dihydroxybiphenyl 1,2-Dioxygenase, domain 1"/>
    <property type="match status" value="2"/>
</dbReference>
<organism evidence="2 3">
    <name type="scientific">Eiseniibacteriota bacterium</name>
    <dbReference type="NCBI Taxonomy" id="2212470"/>
    <lineage>
        <taxon>Bacteria</taxon>
        <taxon>Candidatus Eiseniibacteriota</taxon>
    </lineage>
</organism>
<dbReference type="AlphaFoldDB" id="A0A538SDM1"/>
<dbReference type="EMBL" id="VBOT01000123">
    <property type="protein sequence ID" value="TMQ49453.1"/>
    <property type="molecule type" value="Genomic_DNA"/>
</dbReference>
<evidence type="ECO:0000313" key="3">
    <source>
        <dbReference type="Proteomes" id="UP000320184"/>
    </source>
</evidence>
<protein>
    <submittedName>
        <fullName evidence="2">VOC family protein</fullName>
    </submittedName>
</protein>
<dbReference type="Pfam" id="PF00903">
    <property type="entry name" value="Glyoxalase"/>
    <property type="match status" value="2"/>
</dbReference>
<feature type="domain" description="VOC" evidence="1">
    <location>
        <begin position="182"/>
        <end position="300"/>
    </location>
</feature>
<proteinExistence type="predicted"/>
<accession>A0A538SDM1</accession>
<dbReference type="PANTHER" id="PTHR33993:SF14">
    <property type="entry name" value="GB|AAF24581.1"/>
    <property type="match status" value="1"/>
</dbReference>
<dbReference type="PROSITE" id="PS51819">
    <property type="entry name" value="VOC"/>
    <property type="match status" value="2"/>
</dbReference>
<evidence type="ECO:0000313" key="2">
    <source>
        <dbReference type="EMBL" id="TMQ49453.1"/>
    </source>
</evidence>
<dbReference type="InterPro" id="IPR004360">
    <property type="entry name" value="Glyas_Fos-R_dOase_dom"/>
</dbReference>
<dbReference type="InterPro" id="IPR037523">
    <property type="entry name" value="VOC_core"/>
</dbReference>
<reference evidence="2 3" key="1">
    <citation type="journal article" date="2019" name="Nat. Microbiol.">
        <title>Mediterranean grassland soil C-N compound turnover is dependent on rainfall and depth, and is mediated by genomically divergent microorganisms.</title>
        <authorList>
            <person name="Diamond S."/>
            <person name="Andeer P.F."/>
            <person name="Li Z."/>
            <person name="Crits-Christoph A."/>
            <person name="Burstein D."/>
            <person name="Anantharaman K."/>
            <person name="Lane K.R."/>
            <person name="Thomas B.C."/>
            <person name="Pan C."/>
            <person name="Northen T.R."/>
            <person name="Banfield J.F."/>
        </authorList>
    </citation>
    <scope>NUCLEOTIDE SEQUENCE [LARGE SCALE GENOMIC DNA]</scope>
    <source>
        <strain evidence="2">WS_3</strain>
    </source>
</reference>
<gene>
    <name evidence="2" type="ORF">E6K73_10015</name>
</gene>
<name>A0A538SDM1_UNCEI</name>
<feature type="domain" description="VOC" evidence="1">
    <location>
        <begin position="50"/>
        <end position="168"/>
    </location>
</feature>
<sequence>MTRTSLIDANLSSRPGSLGGDWARPAVQTCDLSHTKGDAMTTITRHPAGTFCWTQLGTSDPEGAKKFYSSLFGWGKEEASVGTGPSFTLLKKEGKAIGMVYALLKQEKDQGVGPNWMSLVAVENVDDIAAQVKKSGGKVLQEPFDVAENGRMGVFQDPTGAVFSVWQGKKQTGAAIINETGAMCWNELITNDTTKAGAFYKQIFGWTEEPMKTPTSMGGTYTVFKKDGTSAGGMIKATPQMKLTHPYWLVYFAVDDADKTVAKAQELGGKTMLPPTDIPDVGRFSVLTDPQGAYFAIIKPAPQM</sequence>
<dbReference type="InterPro" id="IPR052164">
    <property type="entry name" value="Anthracycline_SecMetBiosynth"/>
</dbReference>
<dbReference type="PANTHER" id="PTHR33993">
    <property type="entry name" value="GLYOXALASE-RELATED"/>
    <property type="match status" value="1"/>
</dbReference>